<organism evidence="15 16">
    <name type="scientific">Granulicella cerasi</name>
    <dbReference type="NCBI Taxonomy" id="741063"/>
    <lineage>
        <taxon>Bacteria</taxon>
        <taxon>Pseudomonadati</taxon>
        <taxon>Acidobacteriota</taxon>
        <taxon>Terriglobia</taxon>
        <taxon>Terriglobales</taxon>
        <taxon>Acidobacteriaceae</taxon>
        <taxon>Granulicella</taxon>
    </lineage>
</organism>
<evidence type="ECO:0000256" key="7">
    <source>
        <dbReference type="ARBA" id="ARBA00022984"/>
    </source>
</evidence>
<evidence type="ECO:0000256" key="10">
    <source>
        <dbReference type="HAMAP-Rule" id="MF_02019"/>
    </source>
</evidence>
<name>A0ABW1ZC04_9BACT</name>
<dbReference type="Pfam" id="PF01225">
    <property type="entry name" value="Mur_ligase"/>
    <property type="match status" value="1"/>
</dbReference>
<reference evidence="16" key="1">
    <citation type="journal article" date="2019" name="Int. J. Syst. Evol. Microbiol.">
        <title>The Global Catalogue of Microorganisms (GCM) 10K type strain sequencing project: providing services to taxonomists for standard genome sequencing and annotation.</title>
        <authorList>
            <consortium name="The Broad Institute Genomics Platform"/>
            <consortium name="The Broad Institute Genome Sequencing Center for Infectious Disease"/>
            <person name="Wu L."/>
            <person name="Ma J."/>
        </authorList>
    </citation>
    <scope>NUCLEOTIDE SEQUENCE [LARGE SCALE GENOMIC DNA]</scope>
    <source>
        <strain evidence="16">CGMCC 1.16026</strain>
    </source>
</reference>
<proteinExistence type="inferred from homology"/>
<evidence type="ECO:0000313" key="16">
    <source>
        <dbReference type="Proteomes" id="UP001596391"/>
    </source>
</evidence>
<protein>
    <recommendedName>
        <fullName evidence="10 11">UDP-N-acetylmuramoyl-tripeptide--D-alanyl-D-alanine ligase</fullName>
        <ecNumber evidence="10 11">6.3.2.10</ecNumber>
    </recommendedName>
    <alternativeName>
        <fullName evidence="10">D-alanyl-D-alanine-adding enzyme</fullName>
    </alternativeName>
</protein>
<dbReference type="InterPro" id="IPR036615">
    <property type="entry name" value="Mur_ligase_C_dom_sf"/>
</dbReference>
<keyword evidence="9 10" id="KW-0961">Cell wall biogenesis/degradation</keyword>
<dbReference type="PANTHER" id="PTHR43024">
    <property type="entry name" value="UDP-N-ACETYLMURAMOYL-TRIPEPTIDE--D-ALANYL-D-ALANINE LIGASE"/>
    <property type="match status" value="1"/>
</dbReference>
<evidence type="ECO:0000259" key="13">
    <source>
        <dbReference type="Pfam" id="PF02875"/>
    </source>
</evidence>
<comment type="pathway">
    <text evidence="10 11">Cell wall biogenesis; peptidoglycan biosynthesis.</text>
</comment>
<dbReference type="HAMAP" id="MF_02019">
    <property type="entry name" value="MurF"/>
    <property type="match status" value="1"/>
</dbReference>
<dbReference type="EC" id="6.3.2.10" evidence="10 11"/>
<evidence type="ECO:0000256" key="2">
    <source>
        <dbReference type="ARBA" id="ARBA00022598"/>
    </source>
</evidence>
<keyword evidence="1 10" id="KW-0963">Cytoplasm</keyword>
<dbReference type="InterPro" id="IPR005863">
    <property type="entry name" value="UDP-N-AcMur_synth"/>
</dbReference>
<keyword evidence="3 10" id="KW-0132">Cell division</keyword>
<accession>A0ABW1ZC04</accession>
<dbReference type="EMBL" id="JBHSWI010000001">
    <property type="protein sequence ID" value="MFC6646937.1"/>
    <property type="molecule type" value="Genomic_DNA"/>
</dbReference>
<feature type="domain" description="Mur ligase central" evidence="14">
    <location>
        <begin position="114"/>
        <end position="306"/>
    </location>
</feature>
<dbReference type="SUPFAM" id="SSF53244">
    <property type="entry name" value="MurD-like peptide ligases, peptide-binding domain"/>
    <property type="match status" value="1"/>
</dbReference>
<keyword evidence="6 10" id="KW-0133">Cell shape</keyword>
<dbReference type="Gene3D" id="3.90.190.20">
    <property type="entry name" value="Mur ligase, C-terminal domain"/>
    <property type="match status" value="1"/>
</dbReference>
<dbReference type="Gene3D" id="3.40.1190.10">
    <property type="entry name" value="Mur-like, catalytic domain"/>
    <property type="match status" value="1"/>
</dbReference>
<dbReference type="InterPro" id="IPR051046">
    <property type="entry name" value="MurCDEF_CellWall_CoF430Synth"/>
</dbReference>
<sequence length="463" mass="49213">MKLTLGQIADWIHAEGEFDDDAVAEGYSIDTRTIAAGELFFAVKGEVVDGHDFVEKAIANGAVAAVVSQHWLTPPELEAKVLRVPDDCDDCVLNAMQKLAHAVRKHWGKRVVGITGSAGKTTTKECVAAVLAAKFRVLKTEGNYNNHLGVPLTLMRLEPEHEVAVVEMGMNHAGEISLLAKIAAPNWGVVSNVGMAHTEFFADGIDGVARAKRELIEELPADGVAFLNADDERVRRFGDGLSLKVVLYGTSDDAEVRATDVLERGLFGTDFIRRAPGLLESQTRWPVHLYLPGRHNVLNALAAFAVGREAGVELADAVAAIERLRPTEKRGNTLQFNGAMIVNDTYNSNPAALQAMIKALASSESARRILVAGEMRELGPEGESLHRACGKAAAAAGIDVVIGVTGMAQALVEEASAQGVVAQFVATPAEAGAWLKANLRAGDVAVLKASRGVKLEGALVGWV</sequence>
<evidence type="ECO:0000256" key="3">
    <source>
        <dbReference type="ARBA" id="ARBA00022618"/>
    </source>
</evidence>
<comment type="subcellular location">
    <subcellularLocation>
        <location evidence="10 11">Cytoplasm</location>
    </subcellularLocation>
</comment>
<dbReference type="InterPro" id="IPR013221">
    <property type="entry name" value="Mur_ligase_cen"/>
</dbReference>
<dbReference type="SUPFAM" id="SSF53623">
    <property type="entry name" value="MurD-like peptide ligases, catalytic domain"/>
    <property type="match status" value="1"/>
</dbReference>
<evidence type="ECO:0000256" key="11">
    <source>
        <dbReference type="RuleBase" id="RU004136"/>
    </source>
</evidence>
<gene>
    <name evidence="10 15" type="primary">murF</name>
    <name evidence="15" type="ORF">ACFQBQ_15395</name>
</gene>
<dbReference type="RefSeq" id="WP_263371128.1">
    <property type="nucleotide sequence ID" value="NZ_JAGSYD010000002.1"/>
</dbReference>
<dbReference type="Proteomes" id="UP001596391">
    <property type="component" value="Unassembled WGS sequence"/>
</dbReference>
<keyword evidence="4 10" id="KW-0547">Nucleotide-binding</keyword>
<dbReference type="NCBIfam" id="TIGR01143">
    <property type="entry name" value="murF"/>
    <property type="match status" value="1"/>
</dbReference>
<keyword evidence="5 10" id="KW-0067">ATP-binding</keyword>
<dbReference type="PANTHER" id="PTHR43024:SF1">
    <property type="entry name" value="UDP-N-ACETYLMURAMOYL-TRIPEPTIDE--D-ALANYL-D-ALANINE LIGASE"/>
    <property type="match status" value="1"/>
</dbReference>
<comment type="similarity">
    <text evidence="10">Belongs to the MurCDEF family. MurF subfamily.</text>
</comment>
<evidence type="ECO:0000313" key="15">
    <source>
        <dbReference type="EMBL" id="MFC6646937.1"/>
    </source>
</evidence>
<dbReference type="InterPro" id="IPR004101">
    <property type="entry name" value="Mur_ligase_C"/>
</dbReference>
<evidence type="ECO:0000256" key="9">
    <source>
        <dbReference type="ARBA" id="ARBA00023316"/>
    </source>
</evidence>
<comment type="catalytic activity">
    <reaction evidence="10 11">
        <text>D-alanyl-D-alanine + UDP-N-acetyl-alpha-D-muramoyl-L-alanyl-gamma-D-glutamyl-meso-2,6-diaminopimelate + ATP = UDP-N-acetyl-alpha-D-muramoyl-L-alanyl-gamma-D-glutamyl-meso-2,6-diaminopimeloyl-D-alanyl-D-alanine + ADP + phosphate + H(+)</text>
        <dbReference type="Rhea" id="RHEA:28374"/>
        <dbReference type="ChEBI" id="CHEBI:15378"/>
        <dbReference type="ChEBI" id="CHEBI:30616"/>
        <dbReference type="ChEBI" id="CHEBI:43474"/>
        <dbReference type="ChEBI" id="CHEBI:57822"/>
        <dbReference type="ChEBI" id="CHEBI:61386"/>
        <dbReference type="ChEBI" id="CHEBI:83905"/>
        <dbReference type="ChEBI" id="CHEBI:456216"/>
        <dbReference type="EC" id="6.3.2.10"/>
    </reaction>
</comment>
<dbReference type="Pfam" id="PF02875">
    <property type="entry name" value="Mur_ligase_C"/>
    <property type="match status" value="1"/>
</dbReference>
<dbReference type="InterPro" id="IPR036565">
    <property type="entry name" value="Mur-like_cat_sf"/>
</dbReference>
<evidence type="ECO:0000259" key="12">
    <source>
        <dbReference type="Pfam" id="PF01225"/>
    </source>
</evidence>
<keyword evidence="2 10" id="KW-0436">Ligase</keyword>
<evidence type="ECO:0000256" key="5">
    <source>
        <dbReference type="ARBA" id="ARBA00022840"/>
    </source>
</evidence>
<evidence type="ECO:0000256" key="8">
    <source>
        <dbReference type="ARBA" id="ARBA00023306"/>
    </source>
</evidence>
<evidence type="ECO:0000259" key="14">
    <source>
        <dbReference type="Pfam" id="PF08245"/>
    </source>
</evidence>
<dbReference type="SUPFAM" id="SSF63418">
    <property type="entry name" value="MurE/MurF N-terminal domain"/>
    <property type="match status" value="1"/>
</dbReference>
<evidence type="ECO:0000256" key="6">
    <source>
        <dbReference type="ARBA" id="ARBA00022960"/>
    </source>
</evidence>
<dbReference type="InterPro" id="IPR035911">
    <property type="entry name" value="MurE/MurF_N"/>
</dbReference>
<keyword evidence="8 10" id="KW-0131">Cell cycle</keyword>
<dbReference type="InterPro" id="IPR000713">
    <property type="entry name" value="Mur_ligase_N"/>
</dbReference>
<keyword evidence="7 10" id="KW-0573">Peptidoglycan synthesis</keyword>
<feature type="domain" description="Mur ligase N-terminal catalytic" evidence="12">
    <location>
        <begin position="26"/>
        <end position="71"/>
    </location>
</feature>
<keyword evidence="16" id="KW-1185">Reference proteome</keyword>
<dbReference type="Pfam" id="PF08245">
    <property type="entry name" value="Mur_ligase_M"/>
    <property type="match status" value="1"/>
</dbReference>
<comment type="caution">
    <text evidence="15">The sequence shown here is derived from an EMBL/GenBank/DDBJ whole genome shotgun (WGS) entry which is preliminary data.</text>
</comment>
<dbReference type="GO" id="GO:0047480">
    <property type="term" value="F:UDP-N-acetylmuramoyl-tripeptide-D-alanyl-D-alanine ligase activity"/>
    <property type="evidence" value="ECO:0007669"/>
    <property type="project" value="UniProtKB-EC"/>
</dbReference>
<evidence type="ECO:0000256" key="4">
    <source>
        <dbReference type="ARBA" id="ARBA00022741"/>
    </source>
</evidence>
<comment type="function">
    <text evidence="10 11">Involved in cell wall formation. Catalyzes the final step in the synthesis of UDP-N-acetylmuramoyl-pentapeptide, the precursor of murein.</text>
</comment>
<evidence type="ECO:0000256" key="1">
    <source>
        <dbReference type="ARBA" id="ARBA00022490"/>
    </source>
</evidence>
<dbReference type="Gene3D" id="3.40.1390.10">
    <property type="entry name" value="MurE/MurF, N-terminal domain"/>
    <property type="match status" value="1"/>
</dbReference>
<feature type="domain" description="Mur ligase C-terminal" evidence="13">
    <location>
        <begin position="335"/>
        <end position="451"/>
    </location>
</feature>
<feature type="binding site" evidence="10">
    <location>
        <begin position="116"/>
        <end position="122"/>
    </location>
    <ligand>
        <name>ATP</name>
        <dbReference type="ChEBI" id="CHEBI:30616"/>
    </ligand>
</feature>